<gene>
    <name evidence="7" type="ORF">D5R93_01825</name>
</gene>
<comment type="subcellular location">
    <subcellularLocation>
        <location evidence="1">Membrane</location>
        <topology evidence="1">Multi-pass membrane protein</topology>
    </subcellularLocation>
</comment>
<evidence type="ECO:0000256" key="5">
    <source>
        <dbReference type="SAM" id="Phobius"/>
    </source>
</evidence>
<evidence type="ECO:0000256" key="1">
    <source>
        <dbReference type="ARBA" id="ARBA00004141"/>
    </source>
</evidence>
<evidence type="ECO:0000256" key="3">
    <source>
        <dbReference type="ARBA" id="ARBA00022989"/>
    </source>
</evidence>
<feature type="transmembrane region" description="Helical" evidence="5">
    <location>
        <begin position="356"/>
        <end position="377"/>
    </location>
</feature>
<evidence type="ECO:0000256" key="2">
    <source>
        <dbReference type="ARBA" id="ARBA00022692"/>
    </source>
</evidence>
<evidence type="ECO:0000259" key="6">
    <source>
        <dbReference type="Pfam" id="PF12698"/>
    </source>
</evidence>
<dbReference type="EMBL" id="CP032514">
    <property type="protein sequence ID" value="AYD89108.1"/>
    <property type="molecule type" value="Genomic_DNA"/>
</dbReference>
<protein>
    <submittedName>
        <fullName evidence="7">ABC transporter permease</fullName>
    </submittedName>
</protein>
<evidence type="ECO:0000313" key="8">
    <source>
        <dbReference type="Proteomes" id="UP000273001"/>
    </source>
</evidence>
<proteinExistence type="predicted"/>
<name>A0ABN5PLK1_9ACTO</name>
<keyword evidence="8" id="KW-1185">Reference proteome</keyword>
<feature type="transmembrane region" description="Helical" evidence="5">
    <location>
        <begin position="233"/>
        <end position="256"/>
    </location>
</feature>
<feature type="transmembrane region" description="Helical" evidence="5">
    <location>
        <begin position="295"/>
        <end position="317"/>
    </location>
</feature>
<dbReference type="InterPro" id="IPR013525">
    <property type="entry name" value="ABC2_TM"/>
</dbReference>
<feature type="transmembrane region" description="Helical" evidence="5">
    <location>
        <begin position="268"/>
        <end position="289"/>
    </location>
</feature>
<dbReference type="Pfam" id="PF12698">
    <property type="entry name" value="ABC2_membrane_3"/>
    <property type="match status" value="1"/>
</dbReference>
<dbReference type="Proteomes" id="UP000273001">
    <property type="component" value="Chromosome"/>
</dbReference>
<accession>A0ABN5PLK1</accession>
<evidence type="ECO:0000313" key="7">
    <source>
        <dbReference type="EMBL" id="AYD89108.1"/>
    </source>
</evidence>
<feature type="transmembrane region" description="Helical" evidence="5">
    <location>
        <begin position="189"/>
        <end position="213"/>
    </location>
</feature>
<keyword evidence="4 5" id="KW-0472">Membrane</keyword>
<keyword evidence="2 5" id="KW-0812">Transmembrane</keyword>
<dbReference type="RefSeq" id="WP_120203457.1">
    <property type="nucleotide sequence ID" value="NZ_CP032514.1"/>
</dbReference>
<reference evidence="7 8" key="1">
    <citation type="submission" date="2018-09" db="EMBL/GenBank/DDBJ databases">
        <authorList>
            <person name="Li J."/>
        </authorList>
    </citation>
    <scope>NUCLEOTIDE SEQUENCE [LARGE SCALE GENOMIC DNA]</scope>
    <source>
        <strain evidence="7 8">2129</strain>
    </source>
</reference>
<feature type="transmembrane region" description="Helical" evidence="5">
    <location>
        <begin position="24"/>
        <end position="43"/>
    </location>
</feature>
<organism evidence="7 8">
    <name type="scientific">Actinomyces lilanjuaniae</name>
    <dbReference type="NCBI Taxonomy" id="2321394"/>
    <lineage>
        <taxon>Bacteria</taxon>
        <taxon>Bacillati</taxon>
        <taxon>Actinomycetota</taxon>
        <taxon>Actinomycetes</taxon>
        <taxon>Actinomycetales</taxon>
        <taxon>Actinomycetaceae</taxon>
        <taxon>Actinomyces</taxon>
    </lineage>
</organism>
<keyword evidence="3 5" id="KW-1133">Transmembrane helix</keyword>
<evidence type="ECO:0000256" key="4">
    <source>
        <dbReference type="ARBA" id="ARBA00023136"/>
    </source>
</evidence>
<sequence length="387" mass="40920">MSAVSEVVTIGAYQALRLVRDRVLLLWTLGLPVILSLIFSSMFSGMDELYQADPVELGVVLDEPYRNAEGLEEVVTAVSSQDGEMHLVNTHPVSSPAEAEDAALEGETIGYLAVEDGEPVLHVSPASSDEATVPVLRAVLESYLSTRAEYAALTAQGLGPEQMAATQVSRTHTQEVQVTQEPADPQVRFYYALLAFACGTGAAVSVIAAQGVVATSSPLGARRSLAGSARWRVVLGTLAGSWVCIVACLLIAFYVIRAVADISFGPSIWLCHVAIAVASLMTCAAGAALGTVRSMSLGIVSGIVALLSLLTGLYGPGAQQLADTVEQSAPLLAQANPLWQIAHSFFALLYYDSLEPFARCCAVMGGMTLLFLAVALVRMRRLSHEHL</sequence>
<feature type="domain" description="ABC-2 type transporter transmembrane" evidence="6">
    <location>
        <begin position="24"/>
        <end position="376"/>
    </location>
</feature>